<proteinExistence type="predicted"/>
<dbReference type="EMBL" id="JACHVC010000012">
    <property type="protein sequence ID" value="MBC2606922.1"/>
    <property type="molecule type" value="Genomic_DNA"/>
</dbReference>
<keyword evidence="2" id="KW-0802">TPR repeat</keyword>
<feature type="chain" id="PRO_5030819296" evidence="4">
    <location>
        <begin position="22"/>
        <end position="420"/>
    </location>
</feature>
<dbReference type="InterPro" id="IPR019734">
    <property type="entry name" value="TPR_rpt"/>
</dbReference>
<dbReference type="Pfam" id="PF13174">
    <property type="entry name" value="TPR_6"/>
    <property type="match status" value="1"/>
</dbReference>
<dbReference type="AlphaFoldDB" id="A0A7X1EAM4"/>
<evidence type="ECO:0000256" key="1">
    <source>
        <dbReference type="ARBA" id="ARBA00022737"/>
    </source>
</evidence>
<dbReference type="Gene3D" id="1.25.40.10">
    <property type="entry name" value="Tetratricopeptide repeat domain"/>
    <property type="match status" value="3"/>
</dbReference>
<evidence type="ECO:0000256" key="4">
    <source>
        <dbReference type="SAM" id="SignalP"/>
    </source>
</evidence>
<gene>
    <name evidence="5" type="ORF">H5P27_12790</name>
</gene>
<evidence type="ECO:0000256" key="2">
    <source>
        <dbReference type="ARBA" id="ARBA00022803"/>
    </source>
</evidence>
<dbReference type="PANTHER" id="PTHR45586:SF1">
    <property type="entry name" value="LIPOPOLYSACCHARIDE ASSEMBLY PROTEIN B"/>
    <property type="match status" value="1"/>
</dbReference>
<dbReference type="RefSeq" id="WP_185660791.1">
    <property type="nucleotide sequence ID" value="NZ_CAWPOO010000012.1"/>
</dbReference>
<protein>
    <submittedName>
        <fullName evidence="5">Tetratricopeptide repeat protein</fullName>
    </submittedName>
</protein>
<evidence type="ECO:0000313" key="5">
    <source>
        <dbReference type="EMBL" id="MBC2606922.1"/>
    </source>
</evidence>
<organism evidence="5 6">
    <name type="scientific">Pelagicoccus albus</name>
    <dbReference type="NCBI Taxonomy" id="415222"/>
    <lineage>
        <taxon>Bacteria</taxon>
        <taxon>Pseudomonadati</taxon>
        <taxon>Verrucomicrobiota</taxon>
        <taxon>Opitutia</taxon>
        <taxon>Puniceicoccales</taxon>
        <taxon>Pelagicoccaceae</taxon>
        <taxon>Pelagicoccus</taxon>
    </lineage>
</organism>
<reference evidence="5 6" key="1">
    <citation type="submission" date="2020-07" db="EMBL/GenBank/DDBJ databases">
        <authorList>
            <person name="Feng X."/>
        </authorList>
    </citation>
    <scope>NUCLEOTIDE SEQUENCE [LARGE SCALE GENOMIC DNA]</scope>
    <source>
        <strain evidence="5 6">JCM23202</strain>
    </source>
</reference>
<accession>A0A7X1EAM4</accession>
<feature type="compositionally biased region" description="Basic and acidic residues" evidence="3">
    <location>
        <begin position="38"/>
        <end position="47"/>
    </location>
</feature>
<feature type="compositionally biased region" description="Low complexity" evidence="3">
    <location>
        <begin position="26"/>
        <end position="37"/>
    </location>
</feature>
<evidence type="ECO:0000256" key="3">
    <source>
        <dbReference type="SAM" id="MobiDB-lite"/>
    </source>
</evidence>
<feature type="signal peptide" evidence="4">
    <location>
        <begin position="1"/>
        <end position="21"/>
    </location>
</feature>
<evidence type="ECO:0000313" key="6">
    <source>
        <dbReference type="Proteomes" id="UP000526501"/>
    </source>
</evidence>
<comment type="caution">
    <text evidence="5">The sequence shown here is derived from an EMBL/GenBank/DDBJ whole genome shotgun (WGS) entry which is preliminary data.</text>
</comment>
<dbReference type="SUPFAM" id="SSF48452">
    <property type="entry name" value="TPR-like"/>
    <property type="match status" value="2"/>
</dbReference>
<dbReference type="Pfam" id="PF13432">
    <property type="entry name" value="TPR_16"/>
    <property type="match status" value="2"/>
</dbReference>
<dbReference type="SMART" id="SM00028">
    <property type="entry name" value="TPR"/>
    <property type="match status" value="6"/>
</dbReference>
<dbReference type="InterPro" id="IPR051012">
    <property type="entry name" value="CellSynth/LPSAsmb/PSIAsmb"/>
</dbReference>
<feature type="region of interest" description="Disordered" evidence="3">
    <location>
        <begin position="26"/>
        <end position="47"/>
    </location>
</feature>
<keyword evidence="4" id="KW-0732">Signal</keyword>
<name>A0A7X1EAM4_9BACT</name>
<keyword evidence="6" id="KW-1185">Reference proteome</keyword>
<dbReference type="Proteomes" id="UP000526501">
    <property type="component" value="Unassembled WGS sequence"/>
</dbReference>
<keyword evidence="1" id="KW-0677">Repeat</keyword>
<dbReference type="PANTHER" id="PTHR45586">
    <property type="entry name" value="TPR REPEAT-CONTAINING PROTEIN PA4667"/>
    <property type="match status" value="1"/>
</dbReference>
<sequence>MKKSALCFIVAASLFWPSLGAASSSSSSEGGHGASADAAKDHGEEGAHPDRIVIVQPKKELDPELASEQVMQYYDAAIIEWKGGDIEFAESYFAAALGVPVEVPEKETVLSKMAELYEESGMFPKSAAIYERLATEFPDSRRLPEVYMELGDIYRKMGAQELAISRYYKVLNSSLNVSFDQLEKYRQVSLKAKLAIAETHKEREEYQESYRLYEALFRLELKPVQRLKVHYRMCYLLYELANYQRAVSQLKLFLEEYPESPHNPELRYLLANSYERLNRKPEALREVVSILQAQSTTAGEYSEDAAYWKRRTGNELANEFYENGDFRSALTIYQALARYSDDPSWRWPAIHQIGLCFERLGLPEKAKLAYEEIIEPESGEVVVSDMSENLRSLHQMAKWRLEHLNWEDDLVARLQLLKAQ</sequence>
<dbReference type="InterPro" id="IPR011990">
    <property type="entry name" value="TPR-like_helical_dom_sf"/>
</dbReference>